<dbReference type="Gene3D" id="3.40.50.300">
    <property type="entry name" value="P-loop containing nucleotide triphosphate hydrolases"/>
    <property type="match status" value="1"/>
</dbReference>
<dbReference type="GO" id="GO:0005525">
    <property type="term" value="F:GTP binding"/>
    <property type="evidence" value="ECO:0007669"/>
    <property type="project" value="InterPro"/>
</dbReference>
<comment type="caution">
    <text evidence="2">The sequence shown here is derived from an EMBL/GenBank/DDBJ whole genome shotgun (WGS) entry which is preliminary data.</text>
</comment>
<dbReference type="CDD" id="cd00154">
    <property type="entry name" value="Rab"/>
    <property type="match status" value="1"/>
</dbReference>
<evidence type="ECO:0008006" key="3">
    <source>
        <dbReference type="Google" id="ProtNLM"/>
    </source>
</evidence>
<dbReference type="PRINTS" id="PR00449">
    <property type="entry name" value="RASTRNSFRMNG"/>
</dbReference>
<dbReference type="FunFam" id="3.40.50.300:FF:001447">
    <property type="entry name" value="Ras-related protein Rab-1B"/>
    <property type="match status" value="1"/>
</dbReference>
<dbReference type="SUPFAM" id="SSF52540">
    <property type="entry name" value="P-loop containing nucleoside triphosphate hydrolases"/>
    <property type="match status" value="1"/>
</dbReference>
<comment type="similarity">
    <text evidence="1">Belongs to the small GTPase superfamily. Rab family.</text>
</comment>
<dbReference type="SMART" id="SM00174">
    <property type="entry name" value="RHO"/>
    <property type="match status" value="1"/>
</dbReference>
<reference evidence="2" key="1">
    <citation type="journal article" date="2015" name="Nature">
        <title>Complex archaea that bridge the gap between prokaryotes and eukaryotes.</title>
        <authorList>
            <person name="Spang A."/>
            <person name="Saw J.H."/>
            <person name="Jorgensen S.L."/>
            <person name="Zaremba-Niedzwiedzka K."/>
            <person name="Martijn J."/>
            <person name="Lind A.E."/>
            <person name="van Eijk R."/>
            <person name="Schleper C."/>
            <person name="Guy L."/>
            <person name="Ettema T.J."/>
        </authorList>
    </citation>
    <scope>NUCLEOTIDE SEQUENCE</scope>
</reference>
<dbReference type="PANTHER" id="PTHR47979">
    <property type="entry name" value="DRAB11-RELATED"/>
    <property type="match status" value="1"/>
</dbReference>
<dbReference type="NCBIfam" id="TIGR00231">
    <property type="entry name" value="small_GTP"/>
    <property type="match status" value="1"/>
</dbReference>
<dbReference type="AlphaFoldDB" id="A0A0F9IV41"/>
<dbReference type="InterPro" id="IPR005225">
    <property type="entry name" value="Small_GTP-bd"/>
</dbReference>
<dbReference type="PROSITE" id="PS51419">
    <property type="entry name" value="RAB"/>
    <property type="match status" value="1"/>
</dbReference>
<dbReference type="Pfam" id="PF00071">
    <property type="entry name" value="Ras"/>
    <property type="match status" value="1"/>
</dbReference>
<evidence type="ECO:0000256" key="1">
    <source>
        <dbReference type="ARBA" id="ARBA00006270"/>
    </source>
</evidence>
<dbReference type="InterPro" id="IPR001806">
    <property type="entry name" value="Small_GTPase"/>
</dbReference>
<organism evidence="2">
    <name type="scientific">marine sediment metagenome</name>
    <dbReference type="NCBI Taxonomy" id="412755"/>
    <lineage>
        <taxon>unclassified sequences</taxon>
        <taxon>metagenomes</taxon>
        <taxon>ecological metagenomes</taxon>
    </lineage>
</organism>
<dbReference type="SMART" id="SM00173">
    <property type="entry name" value="RAS"/>
    <property type="match status" value="1"/>
</dbReference>
<sequence length="177" mass="20300">MLNRKLIFKILITGDGGVGKSTMIQRLLTGLFIAQKITIGTDLATYDVQINENMTVKLQIWDFAGERRFRLFLPNYARGATGCLLCYDITRHTSFQSLEEWYGIVNNNANSPVYLLVGEKLDLADIRRSVDRAQAEAFKDKYNLDYFFETSSKSGENNKKIFKILTRTILRREGIID</sequence>
<protein>
    <recommendedName>
        <fullName evidence="3">GTP-binding protein</fullName>
    </recommendedName>
</protein>
<dbReference type="GO" id="GO:0003924">
    <property type="term" value="F:GTPase activity"/>
    <property type="evidence" value="ECO:0007669"/>
    <property type="project" value="InterPro"/>
</dbReference>
<dbReference type="SMART" id="SM00175">
    <property type="entry name" value="RAB"/>
    <property type="match status" value="1"/>
</dbReference>
<name>A0A0F9IV41_9ZZZZ</name>
<proteinExistence type="inferred from homology"/>
<gene>
    <name evidence="2" type="ORF">LCGC14_1534170</name>
</gene>
<dbReference type="PROSITE" id="PS51421">
    <property type="entry name" value="RAS"/>
    <property type="match status" value="1"/>
</dbReference>
<dbReference type="EMBL" id="LAZR01011531">
    <property type="protein sequence ID" value="KKM61193.1"/>
    <property type="molecule type" value="Genomic_DNA"/>
</dbReference>
<evidence type="ECO:0000313" key="2">
    <source>
        <dbReference type="EMBL" id="KKM61193.1"/>
    </source>
</evidence>
<dbReference type="InterPro" id="IPR027417">
    <property type="entry name" value="P-loop_NTPase"/>
</dbReference>
<accession>A0A0F9IV41</accession>
<dbReference type="InterPro" id="IPR050209">
    <property type="entry name" value="Rab_GTPases_membrane_traffic"/>
</dbReference>